<keyword evidence="6 7" id="KW-0694">RNA-binding</keyword>
<feature type="binding site" evidence="7 8">
    <location>
        <position position="119"/>
    </location>
    <ligand>
        <name>S-adenosyl-L-methionine</name>
        <dbReference type="ChEBI" id="CHEBI:59789"/>
    </ligand>
</feature>
<dbReference type="PROSITE" id="PS01131">
    <property type="entry name" value="RRNA_A_DIMETH"/>
    <property type="match status" value="1"/>
</dbReference>
<dbReference type="NCBIfam" id="TIGR00755">
    <property type="entry name" value="ksgA"/>
    <property type="match status" value="1"/>
</dbReference>
<dbReference type="SMART" id="SM00650">
    <property type="entry name" value="rADc"/>
    <property type="match status" value="1"/>
</dbReference>
<dbReference type="PANTHER" id="PTHR11727">
    <property type="entry name" value="DIMETHYLADENOSINE TRANSFERASE"/>
    <property type="match status" value="1"/>
</dbReference>
<feature type="domain" description="Ribosomal RNA adenine methylase transferase N-terminal" evidence="9">
    <location>
        <begin position="29"/>
        <end position="205"/>
    </location>
</feature>
<evidence type="ECO:0000259" key="9">
    <source>
        <dbReference type="SMART" id="SM00650"/>
    </source>
</evidence>
<name>A0A3S0SFE2_9MOLU</name>
<keyword evidence="1 7" id="KW-0963">Cytoplasm</keyword>
<dbReference type="InterPro" id="IPR020598">
    <property type="entry name" value="rRNA_Ade_methylase_Trfase_N"/>
</dbReference>
<comment type="function">
    <text evidence="7">Specifically dimethylates two adjacent adenosines (A1518 and A1519) in the loop of a conserved hairpin near the 3'-end of 16S rRNA in the 30S particle. May play a critical role in biogenesis of 30S subunits.</text>
</comment>
<dbReference type="SUPFAM" id="SSF53335">
    <property type="entry name" value="S-adenosyl-L-methionine-dependent methyltransferases"/>
    <property type="match status" value="1"/>
</dbReference>
<proteinExistence type="inferred from homology"/>
<dbReference type="CDD" id="cd02440">
    <property type="entry name" value="AdoMet_MTases"/>
    <property type="match status" value="1"/>
</dbReference>
<evidence type="ECO:0000256" key="2">
    <source>
        <dbReference type="ARBA" id="ARBA00022552"/>
    </source>
</evidence>
<evidence type="ECO:0000256" key="6">
    <source>
        <dbReference type="ARBA" id="ARBA00022884"/>
    </source>
</evidence>
<dbReference type="EC" id="2.1.1.182" evidence="7"/>
<dbReference type="GO" id="GO:0052908">
    <property type="term" value="F:16S rRNA (adenine(1518)-N(6)/adenine(1519)-N(6))-dimethyltransferase activity"/>
    <property type="evidence" value="ECO:0007669"/>
    <property type="project" value="UniProtKB-EC"/>
</dbReference>
<dbReference type="InterPro" id="IPR001737">
    <property type="entry name" value="KsgA/Erm"/>
</dbReference>
<evidence type="ECO:0000256" key="5">
    <source>
        <dbReference type="ARBA" id="ARBA00022691"/>
    </source>
</evidence>
<dbReference type="RefSeq" id="WP_127092446.1">
    <property type="nucleotide sequence ID" value="NZ_RAHC01000001.1"/>
</dbReference>
<feature type="binding site" evidence="7 8">
    <location>
        <position position="49"/>
    </location>
    <ligand>
        <name>S-adenosyl-L-methionine</name>
        <dbReference type="ChEBI" id="CHEBI:59789"/>
    </ligand>
</feature>
<dbReference type="Gene3D" id="1.10.8.100">
    <property type="entry name" value="Ribosomal RNA adenine dimethylase-like, domain 2"/>
    <property type="match status" value="1"/>
</dbReference>
<keyword evidence="2 7" id="KW-0698">rRNA processing</keyword>
<sequence>MKKQNQEMWEEGIIAKKSKGQNFLTNSYFINKIVNSVFEFPKTNILEIGPGMGALTNEILLKANKFVCVEIDPDLVKYLTVKFQNQNFKIIEADILTLDLETLFATEFPDNNPINIISNIPYYITSPIIFKLLKIKNPKVKEVVLMMQKEVGDRIMAQPNSKSYNNLSIVCQLYSDIEKVCLVGRNNFVPVPKVDSVVLKFKLNRKYPDLKNEEDFIVFIRAMFATKRKTILNNLATILHDKTLAQNILLKLNYSLTLRSERLTLNDFYLLYNEVKQNEKEGQ</sequence>
<protein>
    <recommendedName>
        <fullName evidence="7">Ribosomal RNA small subunit methyltransferase A</fullName>
        <ecNumber evidence="7">2.1.1.182</ecNumber>
    </recommendedName>
    <alternativeName>
        <fullName evidence="7">16S rRNA (adenine(1518)-N(6)/adenine(1519)-N(6))-dimethyltransferase</fullName>
    </alternativeName>
    <alternativeName>
        <fullName evidence="7">16S rRNA dimethyladenosine transferase</fullName>
    </alternativeName>
    <alternativeName>
        <fullName evidence="7">16S rRNA dimethylase</fullName>
    </alternativeName>
    <alternativeName>
        <fullName evidence="7">S-adenosylmethionine-6-N', N'-adenosyl(rRNA) dimethyltransferase</fullName>
    </alternativeName>
</protein>
<dbReference type="HAMAP" id="MF_00607">
    <property type="entry name" value="16SrRNA_methyltr_A"/>
    <property type="match status" value="1"/>
</dbReference>
<comment type="similarity">
    <text evidence="7">Belongs to the class I-like SAM-binding methyltransferase superfamily. rRNA adenine N(6)-methyltransferase family. RsmA subfamily.</text>
</comment>
<dbReference type="AlphaFoldDB" id="A0A3S0SFE2"/>
<feature type="binding site" evidence="7 8">
    <location>
        <position position="94"/>
    </location>
    <ligand>
        <name>S-adenosyl-L-methionine</name>
        <dbReference type="ChEBI" id="CHEBI:59789"/>
    </ligand>
</feature>
<dbReference type="InterPro" id="IPR029063">
    <property type="entry name" value="SAM-dependent_MTases_sf"/>
</dbReference>
<gene>
    <name evidence="7 10" type="primary">rsmA</name>
    <name evidence="7" type="synonym">ksgA</name>
    <name evidence="10" type="ORF">D6D54_01200</name>
</gene>
<feature type="binding site" evidence="7 8">
    <location>
        <position position="22"/>
    </location>
    <ligand>
        <name>S-adenosyl-L-methionine</name>
        <dbReference type="ChEBI" id="CHEBI:59789"/>
    </ligand>
</feature>
<dbReference type="InterPro" id="IPR011530">
    <property type="entry name" value="rRNA_adenine_dimethylase"/>
</dbReference>
<comment type="catalytic activity">
    <reaction evidence="7">
        <text>adenosine(1518)/adenosine(1519) in 16S rRNA + 4 S-adenosyl-L-methionine = N(6)-dimethyladenosine(1518)/N(6)-dimethyladenosine(1519) in 16S rRNA + 4 S-adenosyl-L-homocysteine + 4 H(+)</text>
        <dbReference type="Rhea" id="RHEA:19609"/>
        <dbReference type="Rhea" id="RHEA-COMP:10232"/>
        <dbReference type="Rhea" id="RHEA-COMP:10233"/>
        <dbReference type="ChEBI" id="CHEBI:15378"/>
        <dbReference type="ChEBI" id="CHEBI:57856"/>
        <dbReference type="ChEBI" id="CHEBI:59789"/>
        <dbReference type="ChEBI" id="CHEBI:74411"/>
        <dbReference type="ChEBI" id="CHEBI:74493"/>
        <dbReference type="EC" id="2.1.1.182"/>
    </reaction>
</comment>
<dbReference type="FunFam" id="3.40.50.150:FF:000023">
    <property type="entry name" value="Ribosomal RNA small subunit methyltransferase A"/>
    <property type="match status" value="1"/>
</dbReference>
<evidence type="ECO:0000313" key="11">
    <source>
        <dbReference type="Proteomes" id="UP000274545"/>
    </source>
</evidence>
<evidence type="ECO:0000256" key="7">
    <source>
        <dbReference type="HAMAP-Rule" id="MF_00607"/>
    </source>
</evidence>
<dbReference type="Proteomes" id="UP000274545">
    <property type="component" value="Unassembled WGS sequence"/>
</dbReference>
<keyword evidence="3 7" id="KW-0489">Methyltransferase</keyword>
<dbReference type="InterPro" id="IPR020596">
    <property type="entry name" value="rRNA_Ade_Mease_Trfase_CS"/>
</dbReference>
<evidence type="ECO:0000256" key="4">
    <source>
        <dbReference type="ARBA" id="ARBA00022679"/>
    </source>
</evidence>
<evidence type="ECO:0000313" key="10">
    <source>
        <dbReference type="EMBL" id="RUP78117.1"/>
    </source>
</evidence>
<dbReference type="PROSITE" id="PS51689">
    <property type="entry name" value="SAM_RNA_A_N6_MT"/>
    <property type="match status" value="1"/>
</dbReference>
<reference evidence="10 11" key="1">
    <citation type="journal article" date="2019" name="Genome Biol. Evol.">
        <title>Toxin and genome evolution in a Drosophila defensive symbiosis.</title>
        <authorList>
            <person name="Ballinger M.J."/>
            <person name="Gawryluk R.M."/>
            <person name="Perlman S.J."/>
        </authorList>
    </citation>
    <scope>NUCLEOTIDE SEQUENCE [LARGE SCALE GENOMIC DNA]</scope>
    <source>
        <strain evidence="11">sNeo</strain>
    </source>
</reference>
<evidence type="ECO:0000256" key="8">
    <source>
        <dbReference type="PROSITE-ProRule" id="PRU01026"/>
    </source>
</evidence>
<comment type="caution">
    <text evidence="10">The sequence shown here is derived from an EMBL/GenBank/DDBJ whole genome shotgun (WGS) entry which is preliminary data.</text>
</comment>
<dbReference type="EMBL" id="RAHC01000001">
    <property type="protein sequence ID" value="RUP78117.1"/>
    <property type="molecule type" value="Genomic_DNA"/>
</dbReference>
<dbReference type="GO" id="GO:0005829">
    <property type="term" value="C:cytosol"/>
    <property type="evidence" value="ECO:0007669"/>
    <property type="project" value="TreeGrafter"/>
</dbReference>
<feature type="binding site" evidence="7 8">
    <location>
        <position position="24"/>
    </location>
    <ligand>
        <name>S-adenosyl-L-methionine</name>
        <dbReference type="ChEBI" id="CHEBI:59789"/>
    </ligand>
</feature>
<dbReference type="InterPro" id="IPR023165">
    <property type="entry name" value="rRNA_Ade_diMease-like_C"/>
</dbReference>
<keyword evidence="5 7" id="KW-0949">S-adenosyl-L-methionine</keyword>
<dbReference type="Gene3D" id="3.40.50.150">
    <property type="entry name" value="Vaccinia Virus protein VP39"/>
    <property type="match status" value="1"/>
</dbReference>
<accession>A0A3S0SFE2</accession>
<dbReference type="PANTHER" id="PTHR11727:SF7">
    <property type="entry name" value="DIMETHYLADENOSINE TRANSFERASE-RELATED"/>
    <property type="match status" value="1"/>
</dbReference>
<comment type="subcellular location">
    <subcellularLocation>
        <location evidence="7">Cytoplasm</location>
    </subcellularLocation>
</comment>
<evidence type="ECO:0000256" key="1">
    <source>
        <dbReference type="ARBA" id="ARBA00022490"/>
    </source>
</evidence>
<dbReference type="Pfam" id="PF00398">
    <property type="entry name" value="RrnaAD"/>
    <property type="match status" value="1"/>
</dbReference>
<feature type="binding site" evidence="7 8">
    <location>
        <position position="70"/>
    </location>
    <ligand>
        <name>S-adenosyl-L-methionine</name>
        <dbReference type="ChEBI" id="CHEBI:59789"/>
    </ligand>
</feature>
<organism evidence="10 11">
    <name type="scientific">Spiroplasma poulsonii</name>
    <dbReference type="NCBI Taxonomy" id="2138"/>
    <lineage>
        <taxon>Bacteria</taxon>
        <taxon>Bacillati</taxon>
        <taxon>Mycoplasmatota</taxon>
        <taxon>Mollicutes</taxon>
        <taxon>Entomoplasmatales</taxon>
        <taxon>Spiroplasmataceae</taxon>
        <taxon>Spiroplasma</taxon>
    </lineage>
</organism>
<evidence type="ECO:0000256" key="3">
    <source>
        <dbReference type="ARBA" id="ARBA00022603"/>
    </source>
</evidence>
<dbReference type="GO" id="GO:0003723">
    <property type="term" value="F:RNA binding"/>
    <property type="evidence" value="ECO:0007669"/>
    <property type="project" value="UniProtKB-UniRule"/>
</dbReference>
<keyword evidence="4 7" id="KW-0808">Transferase</keyword>